<dbReference type="Proteomes" id="UP000824242">
    <property type="component" value="Unassembled WGS sequence"/>
</dbReference>
<keyword evidence="6" id="KW-0676">Redox-active center</keyword>
<evidence type="ECO:0000259" key="7">
    <source>
        <dbReference type="PROSITE" id="PS50206"/>
    </source>
</evidence>
<reference evidence="8" key="2">
    <citation type="journal article" date="2021" name="PeerJ">
        <title>Extensive microbial diversity within the chicken gut microbiome revealed by metagenomics and culture.</title>
        <authorList>
            <person name="Gilroy R."/>
            <person name="Ravi A."/>
            <person name="Getino M."/>
            <person name="Pursley I."/>
            <person name="Horton D.L."/>
            <person name="Alikhan N.F."/>
            <person name="Baker D."/>
            <person name="Gharbi K."/>
            <person name="Hall N."/>
            <person name="Watson M."/>
            <person name="Adriaenssens E.M."/>
            <person name="Foster-Nyarko E."/>
            <person name="Jarju S."/>
            <person name="Secka A."/>
            <person name="Antonio M."/>
            <person name="Oren A."/>
            <person name="Chaudhuri R.R."/>
            <person name="La Ragione R."/>
            <person name="Hildebrand F."/>
            <person name="Pallen M.J."/>
        </authorList>
    </citation>
    <scope>NUCLEOTIDE SEQUENCE</scope>
    <source>
        <strain evidence="8">ChiSxjej1B13-7958</strain>
    </source>
</reference>
<dbReference type="SMART" id="SM00450">
    <property type="entry name" value="RHOD"/>
    <property type="match status" value="1"/>
</dbReference>
<name>A0A9D1AP36_9FIRM</name>
<dbReference type="Pfam" id="PF00581">
    <property type="entry name" value="Rhodanese"/>
    <property type="match status" value="1"/>
</dbReference>
<keyword evidence="3" id="KW-0285">Flavoprotein</keyword>
<accession>A0A9D1AP36</accession>
<proteinExistence type="inferred from homology"/>
<dbReference type="PRINTS" id="PR00411">
    <property type="entry name" value="PNDRDTASEI"/>
</dbReference>
<evidence type="ECO:0000256" key="4">
    <source>
        <dbReference type="ARBA" id="ARBA00022827"/>
    </source>
</evidence>
<evidence type="ECO:0000256" key="5">
    <source>
        <dbReference type="ARBA" id="ARBA00023002"/>
    </source>
</evidence>
<dbReference type="Gene3D" id="3.40.250.10">
    <property type="entry name" value="Rhodanese-like domain"/>
    <property type="match status" value="1"/>
</dbReference>
<evidence type="ECO:0000256" key="1">
    <source>
        <dbReference type="ARBA" id="ARBA00001974"/>
    </source>
</evidence>
<dbReference type="SUPFAM" id="SSF51905">
    <property type="entry name" value="FAD/NAD(P)-binding domain"/>
    <property type="match status" value="1"/>
</dbReference>
<evidence type="ECO:0000256" key="2">
    <source>
        <dbReference type="ARBA" id="ARBA00009130"/>
    </source>
</evidence>
<keyword evidence="4" id="KW-0274">FAD</keyword>
<organism evidence="8 9">
    <name type="scientific">Candidatus Caccousia avicola</name>
    <dbReference type="NCBI Taxonomy" id="2840721"/>
    <lineage>
        <taxon>Bacteria</taxon>
        <taxon>Bacillati</taxon>
        <taxon>Bacillota</taxon>
        <taxon>Clostridia</taxon>
        <taxon>Eubacteriales</taxon>
        <taxon>Oscillospiraceae</taxon>
        <taxon>Oscillospiraceae incertae sedis</taxon>
        <taxon>Candidatus Caccousia</taxon>
    </lineage>
</organism>
<dbReference type="InterPro" id="IPR023753">
    <property type="entry name" value="FAD/NAD-binding_dom"/>
</dbReference>
<dbReference type="InterPro" id="IPR036873">
    <property type="entry name" value="Rhodanese-like_dom_sf"/>
</dbReference>
<evidence type="ECO:0000256" key="3">
    <source>
        <dbReference type="ARBA" id="ARBA00022630"/>
    </source>
</evidence>
<evidence type="ECO:0000313" key="9">
    <source>
        <dbReference type="Proteomes" id="UP000824242"/>
    </source>
</evidence>
<dbReference type="InterPro" id="IPR016156">
    <property type="entry name" value="FAD/NAD-linked_Rdtase_dimer_sf"/>
</dbReference>
<dbReference type="InterPro" id="IPR001763">
    <property type="entry name" value="Rhodanese-like_dom"/>
</dbReference>
<comment type="cofactor">
    <cofactor evidence="1">
        <name>FAD</name>
        <dbReference type="ChEBI" id="CHEBI:57692"/>
    </cofactor>
</comment>
<gene>
    <name evidence="8" type="ORF">IAB89_05250</name>
</gene>
<dbReference type="Pfam" id="PF02852">
    <property type="entry name" value="Pyr_redox_dim"/>
    <property type="match status" value="1"/>
</dbReference>
<feature type="domain" description="Rhodanese" evidence="7">
    <location>
        <begin position="462"/>
        <end position="548"/>
    </location>
</feature>
<dbReference type="PROSITE" id="PS50206">
    <property type="entry name" value="RHODANESE_3"/>
    <property type="match status" value="1"/>
</dbReference>
<dbReference type="SUPFAM" id="SSF52821">
    <property type="entry name" value="Rhodanese/Cell cycle control phosphatase"/>
    <property type="match status" value="1"/>
</dbReference>
<dbReference type="PANTHER" id="PTHR43429">
    <property type="entry name" value="PYRIDINE NUCLEOTIDE-DISULFIDE OXIDOREDUCTASE DOMAIN-CONTAINING"/>
    <property type="match status" value="1"/>
</dbReference>
<evidence type="ECO:0000313" key="8">
    <source>
        <dbReference type="EMBL" id="HIR47050.1"/>
    </source>
</evidence>
<dbReference type="SUPFAM" id="SSF55424">
    <property type="entry name" value="FAD/NAD-linked reductases, dimerisation (C-terminal) domain"/>
    <property type="match status" value="1"/>
</dbReference>
<comment type="similarity">
    <text evidence="2">Belongs to the class-III pyridine nucleotide-disulfide oxidoreductase family.</text>
</comment>
<evidence type="ECO:0000256" key="6">
    <source>
        <dbReference type="ARBA" id="ARBA00023284"/>
    </source>
</evidence>
<protein>
    <submittedName>
        <fullName evidence="8">FAD-dependent oxidoreductase</fullName>
    </submittedName>
</protein>
<dbReference type="PANTHER" id="PTHR43429:SF1">
    <property type="entry name" value="NAD(P)H SULFUR OXIDOREDUCTASE (COA-DEPENDENT)"/>
    <property type="match status" value="1"/>
</dbReference>
<dbReference type="InterPro" id="IPR036188">
    <property type="entry name" value="FAD/NAD-bd_sf"/>
</dbReference>
<dbReference type="PRINTS" id="PR00368">
    <property type="entry name" value="FADPNR"/>
</dbReference>
<keyword evidence="5" id="KW-0560">Oxidoreductase</keyword>
<sequence>MKVVIVGGVAGGASAAARLRRLDEKAEIIVLERGPYISFANCGLPYYIGGEIKKKSALTLQTPQSFKSRFNVEVRVNNEVTSIDPAAKTVTVRTAEGEYTEAYDKLILSPGAAPIVPPLPGADGSRVFTLRSIPDTERIREYVEEEFPDSAVVIGGGYIGVEMAENLKKAGVETTIVELSDHLIAPLDYDMACEVHQYARSQGLNLVLQNGVTAIEDNGGKITVKLNDGSIETDMVILSVGVRPDTVLAKQAGLELNARGAILVDSHMLTSNPDIYAVGDAVEVTDFVTKQKAYVPLAGPANKQGRIAADNICGIPSEYKQTQGSSVLKLFDMTIAMTGVNERAAKAAGLDYDKMYTFNQSHASYYPGAHGISMKVLYEKKTGRLLGAQLIGYDGVDKRCDVLAVAIRAGMTASDLTELELCYAPPFGSAKDPVNYAGYAIENVRTGKIKAFHWDEVASLPRDGSVTLLDVRTPAERENGAIEGFIGIPVDELREHISELDPKKPIYVHCQSGLRSYIACRILAGYGFDCWNLTGGYRFYSLVVKEQKAMEHPCYGTK</sequence>
<dbReference type="AlphaFoldDB" id="A0A9D1AP36"/>
<dbReference type="InterPro" id="IPR050260">
    <property type="entry name" value="FAD-bd_OxRdtase"/>
</dbReference>
<dbReference type="Pfam" id="PF07992">
    <property type="entry name" value="Pyr_redox_2"/>
    <property type="match status" value="1"/>
</dbReference>
<reference evidence="8" key="1">
    <citation type="submission" date="2020-10" db="EMBL/GenBank/DDBJ databases">
        <authorList>
            <person name="Gilroy R."/>
        </authorList>
    </citation>
    <scope>NUCLEOTIDE SEQUENCE</scope>
    <source>
        <strain evidence="8">ChiSxjej1B13-7958</strain>
    </source>
</reference>
<dbReference type="EMBL" id="DVGZ01000052">
    <property type="protein sequence ID" value="HIR47050.1"/>
    <property type="molecule type" value="Genomic_DNA"/>
</dbReference>
<dbReference type="GO" id="GO:0016491">
    <property type="term" value="F:oxidoreductase activity"/>
    <property type="evidence" value="ECO:0007669"/>
    <property type="project" value="UniProtKB-KW"/>
</dbReference>
<dbReference type="InterPro" id="IPR004099">
    <property type="entry name" value="Pyr_nucl-diS_OxRdtase_dimer"/>
</dbReference>
<dbReference type="Gene3D" id="3.50.50.60">
    <property type="entry name" value="FAD/NAD(P)-binding domain"/>
    <property type="match status" value="2"/>
</dbReference>
<comment type="caution">
    <text evidence="8">The sequence shown here is derived from an EMBL/GenBank/DDBJ whole genome shotgun (WGS) entry which is preliminary data.</text>
</comment>